<dbReference type="RefSeq" id="WP_130649222.1">
    <property type="nucleotide sequence ID" value="NZ_BMHA01000017.1"/>
</dbReference>
<dbReference type="CDD" id="cd01901">
    <property type="entry name" value="Ntn_hydrolase"/>
    <property type="match status" value="1"/>
</dbReference>
<evidence type="ECO:0000313" key="2">
    <source>
        <dbReference type="Proteomes" id="UP000650511"/>
    </source>
</evidence>
<comment type="caution">
    <text evidence="1">The sequence shown here is derived from an EMBL/GenBank/DDBJ whole genome shotgun (WGS) entry which is preliminary data.</text>
</comment>
<dbReference type="Gene3D" id="3.60.20.10">
    <property type="entry name" value="Glutamine Phosphoribosylpyrophosphate, subunit 1, domain 1"/>
    <property type="match status" value="1"/>
</dbReference>
<keyword evidence="2" id="KW-1185">Reference proteome</keyword>
<proteinExistence type="predicted"/>
<dbReference type="InterPro" id="IPR029055">
    <property type="entry name" value="Ntn_hydrolases_N"/>
</dbReference>
<gene>
    <name evidence="1" type="ORF">GCM10011354_35110</name>
</gene>
<name>A0A8J3ETH7_9ACTN</name>
<reference evidence="1" key="1">
    <citation type="journal article" date="2014" name="Int. J. Syst. Evol. Microbiol.">
        <title>Complete genome sequence of Corynebacterium casei LMG S-19264T (=DSM 44701T), isolated from a smear-ripened cheese.</title>
        <authorList>
            <consortium name="US DOE Joint Genome Institute (JGI-PGF)"/>
            <person name="Walter F."/>
            <person name="Albersmeier A."/>
            <person name="Kalinowski J."/>
            <person name="Ruckert C."/>
        </authorList>
    </citation>
    <scope>NUCLEOTIDE SEQUENCE</scope>
    <source>
        <strain evidence="1">CGMCC 1.14988</strain>
    </source>
</reference>
<dbReference type="EMBL" id="BMHA01000017">
    <property type="protein sequence ID" value="GGI09646.1"/>
    <property type="molecule type" value="Genomic_DNA"/>
</dbReference>
<dbReference type="SUPFAM" id="SSF56235">
    <property type="entry name" value="N-terminal nucleophile aminohydrolases (Ntn hydrolases)"/>
    <property type="match status" value="1"/>
</dbReference>
<reference evidence="1" key="2">
    <citation type="submission" date="2020-09" db="EMBL/GenBank/DDBJ databases">
        <authorList>
            <person name="Sun Q."/>
            <person name="Zhou Y."/>
        </authorList>
    </citation>
    <scope>NUCLEOTIDE SEQUENCE</scope>
    <source>
        <strain evidence="1">CGMCC 1.14988</strain>
    </source>
</reference>
<evidence type="ECO:0008006" key="3">
    <source>
        <dbReference type="Google" id="ProtNLM"/>
    </source>
</evidence>
<protein>
    <recommendedName>
        <fullName evidence="3">Proteasome protein</fullName>
    </recommendedName>
</protein>
<evidence type="ECO:0000313" key="1">
    <source>
        <dbReference type="EMBL" id="GGI09646.1"/>
    </source>
</evidence>
<accession>A0A8J3ETH7</accession>
<dbReference type="AlphaFoldDB" id="A0A8J3ETH7"/>
<organism evidence="1 2">
    <name type="scientific">Egicoccus halophilus</name>
    <dbReference type="NCBI Taxonomy" id="1670830"/>
    <lineage>
        <taxon>Bacteria</taxon>
        <taxon>Bacillati</taxon>
        <taxon>Actinomycetota</taxon>
        <taxon>Nitriliruptoria</taxon>
        <taxon>Egicoccales</taxon>
        <taxon>Egicoccaceae</taxon>
        <taxon>Egicoccus</taxon>
    </lineage>
</organism>
<dbReference type="OrthoDB" id="4699671at2"/>
<dbReference type="Proteomes" id="UP000650511">
    <property type="component" value="Unassembled WGS sequence"/>
</dbReference>
<sequence>MTVVLALRCTDGLVIGADTQITENDRGMSYPAQKLHALGSHAAWGGSGARGVLNDLAADLHESSGTVLEATDVGRALQARTLPILRHHYDNFIEDVPGESLGATPSAYVLAAGYTRDEPWMVEINPTGLVSRYEDIGFHAIGSGAPMAQQAGALLAHFRMVKRPVRYGLMGIVRVIDALTVTSPSVGGPIDVCRVTPDGAHHLDDDEIAEAHDDVAHWQQREQETLDGLFD</sequence>